<sequence>MNQEFWKGRKVWLTGHTGFKGTWLSIWLHAMGAEVTGFSLEPPTDPSLFRLSGIAGRMNSIFGDVRDGVQLRCAMEKALPEVVLHLAAQPLVRESYRRPQDTYATNVMGTVNVLEAVRSLHAAGHNVSSVVMVTTDKVYENREWLWGYREDEPLGGYDPYSSSKACAELVTAAYRSSYFPPERYAEHGVAIATARAGNVIGGGDWAADRLLPDCFRALERGVEIVIRRPGATRPWQHVLEPLAGYLRLAELLRYRGAAYAEAWNFGPREEDARTVESIVRQVCRQWGEGAGYRVEEDLSLHEHHLLRLDCSKACSRLGLRPRWNAEESVAAVLDWVQAYRGGADPYELCLRQIKEYEGVRPLSMT</sequence>
<dbReference type="InterPro" id="IPR013445">
    <property type="entry name" value="CDP_4_6_deHydtase"/>
</dbReference>
<dbReference type="EMBL" id="CP002869">
    <property type="protein sequence ID" value="AEI43597.1"/>
    <property type="molecule type" value="Genomic_DNA"/>
</dbReference>
<proteinExistence type="predicted"/>
<dbReference type="Proteomes" id="UP000006620">
    <property type="component" value="Chromosome"/>
</dbReference>
<dbReference type="InterPro" id="IPR036291">
    <property type="entry name" value="NAD(P)-bd_dom_sf"/>
</dbReference>
<reference evidence="2 3" key="2">
    <citation type="journal article" date="2013" name="Genome Announc.">
        <title>Genome Sequence of Growth-Improving Paenibacillus mucilaginosus Strain KNP414.</title>
        <authorList>
            <person name="Lu J.J."/>
            <person name="Wang J.F."/>
            <person name="Hu X.F."/>
        </authorList>
    </citation>
    <scope>NUCLEOTIDE SEQUENCE [LARGE SCALE GENOMIC DNA]</scope>
    <source>
        <strain evidence="2 3">KNP414</strain>
    </source>
</reference>
<dbReference type="Gene3D" id="3.40.50.720">
    <property type="entry name" value="NAD(P)-binding Rossmann-like Domain"/>
    <property type="match status" value="1"/>
</dbReference>
<name>F8F6T1_PAEMK</name>
<dbReference type="InterPro" id="IPR016040">
    <property type="entry name" value="NAD(P)-bd_dom"/>
</dbReference>
<evidence type="ECO:0000313" key="3">
    <source>
        <dbReference type="Proteomes" id="UP000006620"/>
    </source>
</evidence>
<dbReference type="PATRIC" id="fig|1036673.3.peg.4688"/>
<dbReference type="AlphaFoldDB" id="F8F6T1"/>
<dbReference type="Pfam" id="PF16363">
    <property type="entry name" value="GDP_Man_Dehyd"/>
    <property type="match status" value="1"/>
</dbReference>
<dbReference type="KEGG" id="pms:KNP414_05073"/>
<dbReference type="SUPFAM" id="SSF51735">
    <property type="entry name" value="NAD(P)-binding Rossmann-fold domains"/>
    <property type="match status" value="1"/>
</dbReference>
<reference evidence="3" key="1">
    <citation type="submission" date="2011-06" db="EMBL/GenBank/DDBJ databases">
        <title>Complete genome sequence of Paenibacillus mucilaginosus KNP414.</title>
        <authorList>
            <person name="Wang J."/>
            <person name="Hu S."/>
            <person name="Hu X."/>
            <person name="Zhang B."/>
            <person name="Dong D."/>
            <person name="Zhang S."/>
            <person name="Zhao K."/>
            <person name="Wu D."/>
        </authorList>
    </citation>
    <scope>NUCLEOTIDE SEQUENCE [LARGE SCALE GENOMIC DNA]</scope>
    <source>
        <strain evidence="3">KNP414</strain>
    </source>
</reference>
<dbReference type="NCBIfam" id="TIGR02622">
    <property type="entry name" value="CDP_4_6_dhtase"/>
    <property type="match status" value="1"/>
</dbReference>
<dbReference type="PANTHER" id="PTHR43000">
    <property type="entry name" value="DTDP-D-GLUCOSE 4,6-DEHYDRATASE-RELATED"/>
    <property type="match status" value="1"/>
</dbReference>
<gene>
    <name evidence="2" type="ordered locus">KNP414_05073</name>
</gene>
<protein>
    <submittedName>
        <fullName evidence="2">CDP-glucose 4,6-dehydratase</fullName>
    </submittedName>
</protein>
<feature type="domain" description="NAD(P)-binding" evidence="1">
    <location>
        <begin position="14"/>
        <end position="178"/>
    </location>
</feature>
<dbReference type="CDD" id="cd05252">
    <property type="entry name" value="CDP_GD_SDR_e"/>
    <property type="match status" value="1"/>
</dbReference>
<dbReference type="Gene3D" id="3.90.25.10">
    <property type="entry name" value="UDP-galactose 4-epimerase, domain 1"/>
    <property type="match status" value="1"/>
</dbReference>
<evidence type="ECO:0000259" key="1">
    <source>
        <dbReference type="Pfam" id="PF16363"/>
    </source>
</evidence>
<evidence type="ECO:0000313" key="2">
    <source>
        <dbReference type="EMBL" id="AEI43597.1"/>
    </source>
</evidence>
<dbReference type="RefSeq" id="WP_013918750.1">
    <property type="nucleotide sequence ID" value="NC_015690.1"/>
</dbReference>
<accession>F8F6T1</accession>
<organism evidence="2 3">
    <name type="scientific">Paenibacillus mucilaginosus (strain KNP414)</name>
    <dbReference type="NCBI Taxonomy" id="1036673"/>
    <lineage>
        <taxon>Bacteria</taxon>
        <taxon>Bacillati</taxon>
        <taxon>Bacillota</taxon>
        <taxon>Bacilli</taxon>
        <taxon>Bacillales</taxon>
        <taxon>Paenibacillaceae</taxon>
        <taxon>Paenibacillus</taxon>
    </lineage>
</organism>
<dbReference type="HOGENOM" id="CLU_007383_1_7_9"/>